<dbReference type="InterPro" id="IPR042099">
    <property type="entry name" value="ANL_N_sf"/>
</dbReference>
<dbReference type="PANTHER" id="PTHR24096:SF406">
    <property type="entry name" value="4-COUMARATE--COA LIGASE 2"/>
    <property type="match status" value="1"/>
</dbReference>
<feature type="domain" description="AMP-dependent synthetase/ligase" evidence="12">
    <location>
        <begin position="51"/>
        <end position="414"/>
    </location>
</feature>
<evidence type="ECO:0000259" key="13">
    <source>
        <dbReference type="Pfam" id="PF13193"/>
    </source>
</evidence>
<dbReference type="GO" id="GO:0005524">
    <property type="term" value="F:ATP binding"/>
    <property type="evidence" value="ECO:0007669"/>
    <property type="project" value="UniProtKB-KW"/>
</dbReference>
<dbReference type="Gramene" id="EFJ16497">
    <property type="protein sequence ID" value="EFJ16497"/>
    <property type="gene ID" value="SELMODRAFT_179406"/>
</dbReference>
<name>D8SG02_SELML</name>
<dbReference type="CDD" id="cd05904">
    <property type="entry name" value="4CL"/>
    <property type="match status" value="1"/>
</dbReference>
<dbReference type="InterPro" id="IPR025110">
    <property type="entry name" value="AMP-bd_C"/>
</dbReference>
<dbReference type="eggNOG" id="KOG1176">
    <property type="taxonomic scope" value="Eukaryota"/>
</dbReference>
<evidence type="ECO:0000259" key="12">
    <source>
        <dbReference type="Pfam" id="PF00501"/>
    </source>
</evidence>
<dbReference type="PROSITE" id="PS00455">
    <property type="entry name" value="AMP_BINDING"/>
    <property type="match status" value="1"/>
</dbReference>
<dbReference type="InterPro" id="IPR045851">
    <property type="entry name" value="AMP-bd_C_sf"/>
</dbReference>
<evidence type="ECO:0000256" key="10">
    <source>
        <dbReference type="ARBA" id="ARBA00034223"/>
    </source>
</evidence>
<dbReference type="InterPro" id="IPR020845">
    <property type="entry name" value="AMP-binding_CS"/>
</dbReference>
<dbReference type="GO" id="GO:0009698">
    <property type="term" value="P:phenylpropanoid metabolic process"/>
    <property type="evidence" value="ECO:0007669"/>
    <property type="project" value="UniProtKB-KW"/>
</dbReference>
<dbReference type="AlphaFoldDB" id="D8SG02"/>
<evidence type="ECO:0000256" key="9">
    <source>
        <dbReference type="ARBA" id="ARBA00034219"/>
    </source>
</evidence>
<dbReference type="InParanoid" id="D8SG02"/>
<evidence type="ECO:0000256" key="1">
    <source>
        <dbReference type="ARBA" id="ARBA00001946"/>
    </source>
</evidence>
<dbReference type="OMA" id="RTICTIP"/>
<reference evidence="14 15" key="1">
    <citation type="journal article" date="2011" name="Science">
        <title>The Selaginella genome identifies genetic changes associated with the evolution of vascular plants.</title>
        <authorList>
            <person name="Banks J.A."/>
            <person name="Nishiyama T."/>
            <person name="Hasebe M."/>
            <person name="Bowman J.L."/>
            <person name="Gribskov M."/>
            <person name="dePamphilis C."/>
            <person name="Albert V.A."/>
            <person name="Aono N."/>
            <person name="Aoyama T."/>
            <person name="Ambrose B.A."/>
            <person name="Ashton N.W."/>
            <person name="Axtell M.J."/>
            <person name="Barker E."/>
            <person name="Barker M.S."/>
            <person name="Bennetzen J.L."/>
            <person name="Bonawitz N.D."/>
            <person name="Chapple C."/>
            <person name="Cheng C."/>
            <person name="Correa L.G."/>
            <person name="Dacre M."/>
            <person name="DeBarry J."/>
            <person name="Dreyer I."/>
            <person name="Elias M."/>
            <person name="Engstrom E.M."/>
            <person name="Estelle M."/>
            <person name="Feng L."/>
            <person name="Finet C."/>
            <person name="Floyd S.K."/>
            <person name="Frommer W.B."/>
            <person name="Fujita T."/>
            <person name="Gramzow L."/>
            <person name="Gutensohn M."/>
            <person name="Harholt J."/>
            <person name="Hattori M."/>
            <person name="Heyl A."/>
            <person name="Hirai T."/>
            <person name="Hiwatashi Y."/>
            <person name="Ishikawa M."/>
            <person name="Iwata M."/>
            <person name="Karol K.G."/>
            <person name="Koehler B."/>
            <person name="Kolukisaoglu U."/>
            <person name="Kubo M."/>
            <person name="Kurata T."/>
            <person name="Lalonde S."/>
            <person name="Li K."/>
            <person name="Li Y."/>
            <person name="Litt A."/>
            <person name="Lyons E."/>
            <person name="Manning G."/>
            <person name="Maruyama T."/>
            <person name="Michael T.P."/>
            <person name="Mikami K."/>
            <person name="Miyazaki S."/>
            <person name="Morinaga S."/>
            <person name="Murata T."/>
            <person name="Mueller-Roeber B."/>
            <person name="Nelson D.R."/>
            <person name="Obara M."/>
            <person name="Oguri Y."/>
            <person name="Olmstead R.G."/>
            <person name="Onodera N."/>
            <person name="Petersen B.L."/>
            <person name="Pils B."/>
            <person name="Prigge M."/>
            <person name="Rensing S.A."/>
            <person name="Riano-Pachon D.M."/>
            <person name="Roberts A.W."/>
            <person name="Sato Y."/>
            <person name="Scheller H.V."/>
            <person name="Schulz B."/>
            <person name="Schulz C."/>
            <person name="Shakirov E.V."/>
            <person name="Shibagaki N."/>
            <person name="Shinohara N."/>
            <person name="Shippen D.E."/>
            <person name="Soerensen I."/>
            <person name="Sotooka R."/>
            <person name="Sugimoto N."/>
            <person name="Sugita M."/>
            <person name="Sumikawa N."/>
            <person name="Tanurdzic M."/>
            <person name="Theissen G."/>
            <person name="Ulvskov P."/>
            <person name="Wakazuki S."/>
            <person name="Weng J.K."/>
            <person name="Willats W.W."/>
            <person name="Wipf D."/>
            <person name="Wolf P.G."/>
            <person name="Yang L."/>
            <person name="Zimmer A.D."/>
            <person name="Zhu Q."/>
            <person name="Mitros T."/>
            <person name="Hellsten U."/>
            <person name="Loque D."/>
            <person name="Otillar R."/>
            <person name="Salamov A."/>
            <person name="Schmutz J."/>
            <person name="Shapiro H."/>
            <person name="Lindquist E."/>
            <person name="Lucas S."/>
            <person name="Rokhsar D."/>
            <person name="Grigoriev I.V."/>
        </authorList>
    </citation>
    <scope>NUCLEOTIDE SEQUENCE [LARGE SCALE GENOMIC DNA]</scope>
</reference>
<keyword evidence="5" id="KW-0436">Ligase</keyword>
<feature type="domain" description="AMP-binding enzyme C-terminal" evidence="13">
    <location>
        <begin position="465"/>
        <end position="540"/>
    </location>
</feature>
<evidence type="ECO:0000256" key="6">
    <source>
        <dbReference type="ARBA" id="ARBA00022741"/>
    </source>
</evidence>
<evidence type="ECO:0000256" key="5">
    <source>
        <dbReference type="ARBA" id="ARBA00022598"/>
    </source>
</evidence>
<dbReference type="Proteomes" id="UP000001514">
    <property type="component" value="Unassembled WGS sequence"/>
</dbReference>
<dbReference type="InterPro" id="IPR000873">
    <property type="entry name" value="AMP-dep_synth/lig_dom"/>
</dbReference>
<keyword evidence="7" id="KW-0067">ATP-binding</keyword>
<dbReference type="EMBL" id="GL377618">
    <property type="protein sequence ID" value="EFJ16497.1"/>
    <property type="molecule type" value="Genomic_DNA"/>
</dbReference>
<dbReference type="Pfam" id="PF00501">
    <property type="entry name" value="AMP-binding"/>
    <property type="match status" value="1"/>
</dbReference>
<dbReference type="KEGG" id="smo:SELMODRAFT_179406"/>
<keyword evidence="15" id="KW-1185">Reference proteome</keyword>
<evidence type="ECO:0000256" key="7">
    <source>
        <dbReference type="ARBA" id="ARBA00022840"/>
    </source>
</evidence>
<dbReference type="HOGENOM" id="CLU_000022_59_2_1"/>
<dbReference type="GO" id="GO:0016207">
    <property type="term" value="F:4-coumarate-CoA ligase activity"/>
    <property type="evidence" value="ECO:0007669"/>
    <property type="project" value="UniProtKB-EC"/>
</dbReference>
<sequence length="553" mass="60575">MADDSQGSGYRECDGIYASLASPVAMPLHPHLDFVSYMFSQRFGRPESASNVAIVDGKSGQSLTCSQLRRSIEAVATGLHESGIRQGDVVMILLPNSLEFPVMFNAALRIGAVVTTMNPQNTPAEIARQMLDSRPKMVLTNRAGVDKVRAASPDLPIVLVDEEEREEHGRTLNSDEKKPQFIPFSRFLASDPDQRPRNRCLIRQSDPAALLYSSGTTGLSKGVVISHGNLIAAMAVQNQVPEEMDRGDTNVVLFPMYHIGGLMWLCCGAIMGGPTFVLLQRYGLADLLRAVERHGANKITSAPPVALDLLHSAETARYDLRSLRALICAAAPLSKETIQGLMIKFPHLEMFIQMYGMTETVTVGSGGRGVMGSSGRLNATLEAMVVDLETRKSLPPNQRGELWLRGPPIMQGYLNNPVATAEAIDSEGWLHTGDLVYFDSKGYLYIVDRLKELIKYKGYQVAPAELEALLLTHPAIVDCAVVPFPDEVAGEIPQAFIVRARDNSISSEEVMRYVADQVAPYKRIRRVSFLDKIPKSAAGKILRNELKKAASKL</sequence>
<evidence type="ECO:0000256" key="3">
    <source>
        <dbReference type="ARBA" id="ARBA00006432"/>
    </source>
</evidence>
<dbReference type="GO" id="GO:0016405">
    <property type="term" value="F:CoA-ligase activity"/>
    <property type="evidence" value="ECO:0000318"/>
    <property type="project" value="GO_Central"/>
</dbReference>
<gene>
    <name evidence="14" type="ORF">SELMODRAFT_179406</name>
</gene>
<protein>
    <recommendedName>
        <fullName evidence="4">4-coumarate--CoA ligase</fullName>
        <ecNumber evidence="4">6.2.1.12</ecNumber>
    </recommendedName>
</protein>
<evidence type="ECO:0000256" key="2">
    <source>
        <dbReference type="ARBA" id="ARBA00004930"/>
    </source>
</evidence>
<comment type="catalytic activity">
    <reaction evidence="9">
        <text>(E)-4-coumarate + ATP + H(+) = (E)-4-coumaroyl-AMP + diphosphate</text>
        <dbReference type="Rhea" id="RHEA:72419"/>
        <dbReference type="ChEBI" id="CHEBI:12876"/>
        <dbReference type="ChEBI" id="CHEBI:15378"/>
        <dbReference type="ChEBI" id="CHEBI:30616"/>
        <dbReference type="ChEBI" id="CHEBI:33019"/>
        <dbReference type="ChEBI" id="CHEBI:192348"/>
    </reaction>
    <physiologicalReaction direction="left-to-right" evidence="9">
        <dbReference type="Rhea" id="RHEA:72420"/>
    </physiologicalReaction>
</comment>
<evidence type="ECO:0000256" key="11">
    <source>
        <dbReference type="ARBA" id="ARBA00034252"/>
    </source>
</evidence>
<evidence type="ECO:0000313" key="14">
    <source>
        <dbReference type="EMBL" id="EFJ16497.1"/>
    </source>
</evidence>
<dbReference type="Pfam" id="PF13193">
    <property type="entry name" value="AMP-binding_C"/>
    <property type="match status" value="1"/>
</dbReference>
<evidence type="ECO:0000256" key="4">
    <source>
        <dbReference type="ARBA" id="ARBA00012959"/>
    </source>
</evidence>
<keyword evidence="6" id="KW-0547">Nucleotide-binding</keyword>
<comment type="cofactor">
    <cofactor evidence="1">
        <name>Mg(2+)</name>
        <dbReference type="ChEBI" id="CHEBI:18420"/>
    </cofactor>
</comment>
<comment type="catalytic activity">
    <reaction evidence="11">
        <text>(E)-4-coumarate + ATP + CoA = (E)-4-coumaroyl-CoA + AMP + diphosphate</text>
        <dbReference type="Rhea" id="RHEA:19641"/>
        <dbReference type="ChEBI" id="CHEBI:12876"/>
        <dbReference type="ChEBI" id="CHEBI:30616"/>
        <dbReference type="ChEBI" id="CHEBI:33019"/>
        <dbReference type="ChEBI" id="CHEBI:57287"/>
        <dbReference type="ChEBI" id="CHEBI:85008"/>
        <dbReference type="ChEBI" id="CHEBI:456215"/>
        <dbReference type="EC" id="6.2.1.12"/>
    </reaction>
    <physiologicalReaction direction="left-to-right" evidence="11">
        <dbReference type="Rhea" id="RHEA:19642"/>
    </physiologicalReaction>
</comment>
<proteinExistence type="inferred from homology"/>
<dbReference type="OrthoDB" id="10253869at2759"/>
<dbReference type="FunFam" id="3.40.50.12780:FF:000003">
    <property type="entry name" value="Long-chain-fatty-acid--CoA ligase FadD"/>
    <property type="match status" value="1"/>
</dbReference>
<dbReference type="STRING" id="88036.D8SG02"/>
<dbReference type="SUPFAM" id="SSF56801">
    <property type="entry name" value="Acetyl-CoA synthetase-like"/>
    <property type="match status" value="1"/>
</dbReference>
<organism evidence="15">
    <name type="scientific">Selaginella moellendorffii</name>
    <name type="common">Spikemoss</name>
    <dbReference type="NCBI Taxonomy" id="88036"/>
    <lineage>
        <taxon>Eukaryota</taxon>
        <taxon>Viridiplantae</taxon>
        <taxon>Streptophyta</taxon>
        <taxon>Embryophyta</taxon>
        <taxon>Tracheophyta</taxon>
        <taxon>Lycopodiopsida</taxon>
        <taxon>Selaginellales</taxon>
        <taxon>Selaginellaceae</taxon>
        <taxon>Selaginella</taxon>
    </lineage>
</organism>
<comment type="catalytic activity">
    <reaction evidence="10">
        <text>(E)-4-coumaroyl-AMP + CoA = (E)-4-coumaroyl-CoA + AMP + H(+)</text>
        <dbReference type="Rhea" id="RHEA:72423"/>
        <dbReference type="ChEBI" id="CHEBI:15378"/>
        <dbReference type="ChEBI" id="CHEBI:57287"/>
        <dbReference type="ChEBI" id="CHEBI:85008"/>
        <dbReference type="ChEBI" id="CHEBI:192348"/>
        <dbReference type="ChEBI" id="CHEBI:456215"/>
    </reaction>
    <physiologicalReaction direction="left-to-right" evidence="10">
        <dbReference type="Rhea" id="RHEA:72424"/>
    </physiologicalReaction>
</comment>
<dbReference type="EC" id="6.2.1.12" evidence="4"/>
<dbReference type="FunCoup" id="D8SG02">
    <property type="interactions" value="1276"/>
</dbReference>
<comment type="similarity">
    <text evidence="3">Belongs to the ATP-dependent AMP-binding enzyme family.</text>
</comment>
<dbReference type="Gene3D" id="3.30.300.30">
    <property type="match status" value="1"/>
</dbReference>
<keyword evidence="8" id="KW-0587">Phenylpropanoid metabolism</keyword>
<evidence type="ECO:0000256" key="8">
    <source>
        <dbReference type="ARBA" id="ARBA00023051"/>
    </source>
</evidence>
<dbReference type="FunFam" id="3.30.300.30:FF:000007">
    <property type="entry name" value="4-coumarate--CoA ligase 2"/>
    <property type="match status" value="1"/>
</dbReference>
<accession>D8SG02</accession>
<evidence type="ECO:0000313" key="15">
    <source>
        <dbReference type="Proteomes" id="UP000001514"/>
    </source>
</evidence>
<dbReference type="PANTHER" id="PTHR24096">
    <property type="entry name" value="LONG-CHAIN-FATTY-ACID--COA LIGASE"/>
    <property type="match status" value="1"/>
</dbReference>
<comment type="pathway">
    <text evidence="2">Phytoalexin biosynthesis; 3,4',5-trihydroxystilbene biosynthesis; 3,4',5-trihydroxystilbene from trans-4-coumarate: step 1/2.</text>
</comment>
<dbReference type="Gene3D" id="3.40.50.12780">
    <property type="entry name" value="N-terminal domain of ligase-like"/>
    <property type="match status" value="1"/>
</dbReference>